<dbReference type="SUPFAM" id="SSF52833">
    <property type="entry name" value="Thioredoxin-like"/>
    <property type="match status" value="1"/>
</dbReference>
<dbReference type="SUPFAM" id="SSF47616">
    <property type="entry name" value="GST C-terminal domain-like"/>
    <property type="match status" value="1"/>
</dbReference>
<dbReference type="InterPro" id="IPR004046">
    <property type="entry name" value="GST_C"/>
</dbReference>
<dbReference type="SFLD" id="SFLDS00019">
    <property type="entry name" value="Glutathione_Transferase_(cytos"/>
    <property type="match status" value="1"/>
</dbReference>
<evidence type="ECO:0000313" key="4">
    <source>
        <dbReference type="Proteomes" id="UP000305539"/>
    </source>
</evidence>
<dbReference type="InterPro" id="IPR036249">
    <property type="entry name" value="Thioredoxin-like_sf"/>
</dbReference>
<organism evidence="3 4">
    <name type="scientific">Trinickia terrae</name>
    <dbReference type="NCBI Taxonomy" id="2571161"/>
    <lineage>
        <taxon>Bacteria</taxon>
        <taxon>Pseudomonadati</taxon>
        <taxon>Pseudomonadota</taxon>
        <taxon>Betaproteobacteria</taxon>
        <taxon>Burkholderiales</taxon>
        <taxon>Burkholderiaceae</taxon>
        <taxon>Trinickia</taxon>
    </lineage>
</organism>
<dbReference type="RefSeq" id="WP_136895950.1">
    <property type="nucleotide sequence ID" value="NZ_SWJE01000008.1"/>
</dbReference>
<dbReference type="Proteomes" id="UP000305539">
    <property type="component" value="Unassembled WGS sequence"/>
</dbReference>
<protein>
    <submittedName>
        <fullName evidence="3">Glutathione S-transferase family protein</fullName>
    </submittedName>
</protein>
<proteinExistence type="predicted"/>
<dbReference type="Gene3D" id="1.20.1050.10">
    <property type="match status" value="1"/>
</dbReference>
<dbReference type="CDD" id="cd03188">
    <property type="entry name" value="GST_C_Beta"/>
    <property type="match status" value="1"/>
</dbReference>
<accession>A0A4U1I391</accession>
<dbReference type="CDD" id="cd03057">
    <property type="entry name" value="GST_N_Beta"/>
    <property type="match status" value="1"/>
</dbReference>
<comment type="caution">
    <text evidence="3">The sequence shown here is derived from an EMBL/GenBank/DDBJ whole genome shotgun (WGS) entry which is preliminary data.</text>
</comment>
<evidence type="ECO:0000259" key="1">
    <source>
        <dbReference type="PROSITE" id="PS50404"/>
    </source>
</evidence>
<feature type="domain" description="GST N-terminal" evidence="1">
    <location>
        <begin position="1"/>
        <end position="82"/>
    </location>
</feature>
<dbReference type="InterPro" id="IPR010987">
    <property type="entry name" value="Glutathione-S-Trfase_C-like"/>
</dbReference>
<dbReference type="PANTHER" id="PTHR44051:SF8">
    <property type="entry name" value="GLUTATHIONE S-TRANSFERASE GSTA"/>
    <property type="match status" value="1"/>
</dbReference>
<dbReference type="OrthoDB" id="8772754at2"/>
<dbReference type="GO" id="GO:0016740">
    <property type="term" value="F:transferase activity"/>
    <property type="evidence" value="ECO:0007669"/>
    <property type="project" value="UniProtKB-KW"/>
</dbReference>
<dbReference type="Gene3D" id="3.40.30.10">
    <property type="entry name" value="Glutaredoxin"/>
    <property type="match status" value="1"/>
</dbReference>
<dbReference type="Pfam" id="PF14497">
    <property type="entry name" value="GST_C_3"/>
    <property type="match status" value="1"/>
</dbReference>
<feature type="domain" description="GST C-terminal" evidence="2">
    <location>
        <begin position="88"/>
        <end position="217"/>
    </location>
</feature>
<evidence type="ECO:0000313" key="3">
    <source>
        <dbReference type="EMBL" id="TKC87687.1"/>
    </source>
</evidence>
<dbReference type="PROSITE" id="PS50404">
    <property type="entry name" value="GST_NTER"/>
    <property type="match status" value="1"/>
</dbReference>
<dbReference type="SFLD" id="SFLDG00358">
    <property type="entry name" value="Main_(cytGST)"/>
    <property type="match status" value="1"/>
</dbReference>
<dbReference type="InterPro" id="IPR036282">
    <property type="entry name" value="Glutathione-S-Trfase_C_sf"/>
</dbReference>
<dbReference type="SFLD" id="SFLDG01150">
    <property type="entry name" value="Main.1:_Beta-like"/>
    <property type="match status" value="1"/>
</dbReference>
<dbReference type="AlphaFoldDB" id="A0A4U1I391"/>
<dbReference type="PROSITE" id="PS50405">
    <property type="entry name" value="GST_CTER"/>
    <property type="match status" value="1"/>
</dbReference>
<name>A0A4U1I391_9BURK</name>
<dbReference type="InterPro" id="IPR004045">
    <property type="entry name" value="Glutathione_S-Trfase_N"/>
</dbReference>
<keyword evidence="3" id="KW-0808">Transferase</keyword>
<dbReference type="InterPro" id="IPR040079">
    <property type="entry name" value="Glutathione_S-Trfase"/>
</dbReference>
<dbReference type="EMBL" id="SWJE01000008">
    <property type="protein sequence ID" value="TKC87687.1"/>
    <property type="molecule type" value="Genomic_DNA"/>
</dbReference>
<dbReference type="Pfam" id="PF02798">
    <property type="entry name" value="GST_N"/>
    <property type="match status" value="1"/>
</dbReference>
<dbReference type="PANTHER" id="PTHR44051">
    <property type="entry name" value="GLUTATHIONE S-TRANSFERASE-RELATED"/>
    <property type="match status" value="1"/>
</dbReference>
<keyword evidence="4" id="KW-1185">Reference proteome</keyword>
<reference evidence="3 4" key="1">
    <citation type="submission" date="2019-04" db="EMBL/GenBank/DDBJ databases">
        <title>Trinickia sp. 7GSK02, isolated from subtropical forest soil.</title>
        <authorList>
            <person name="Gao Z.-H."/>
            <person name="Qiu L.-H."/>
        </authorList>
    </citation>
    <scope>NUCLEOTIDE SEQUENCE [LARGE SCALE GENOMIC DNA]</scope>
    <source>
        <strain evidence="3 4">7GSK02</strain>
    </source>
</reference>
<evidence type="ECO:0000259" key="2">
    <source>
        <dbReference type="PROSITE" id="PS50405"/>
    </source>
</evidence>
<sequence length="217" mass="24317">MTTKKLFYYPSNASMAPHILLEEIGKPFELALVDRTGNQHKSPNYLKLNPNGLIPVLIDGDLVLYETAAICLHLADTHPEHGLAPSLGTPARAEFYKWLMWLGNTLQSALIAYFYPERWVDEGNVSGAAQVKAHAETKISVLLDQLESQLQSTEGPWLLGGQYTVLDPYALMLCRWTRGMSKPARERALLGEYLQRVLARPAVMRAMKTEGLVQPWV</sequence>
<gene>
    <name evidence="3" type="ORF">FAZ69_15455</name>
</gene>